<dbReference type="RefSeq" id="WP_227424990.1">
    <property type="nucleotide sequence ID" value="NZ_CP071868.1"/>
</dbReference>
<accession>A0A8A4ZI36</accession>
<protein>
    <submittedName>
        <fullName evidence="1">HAD hydrolase-like protein</fullName>
    </submittedName>
</protein>
<keyword evidence="1" id="KW-0378">Hydrolase</keyword>
<evidence type="ECO:0000313" key="2">
    <source>
        <dbReference type="Proteomes" id="UP000663937"/>
    </source>
</evidence>
<dbReference type="InterPro" id="IPR041492">
    <property type="entry name" value="HAD_2"/>
</dbReference>
<dbReference type="AlphaFoldDB" id="A0A8A4ZI36"/>
<name>A0A8A4ZI36_9MICO</name>
<dbReference type="Gene3D" id="3.40.50.1000">
    <property type="entry name" value="HAD superfamily/HAD-like"/>
    <property type="match status" value="1"/>
</dbReference>
<dbReference type="Pfam" id="PF13419">
    <property type="entry name" value="HAD_2"/>
    <property type="match status" value="1"/>
</dbReference>
<dbReference type="InterPro" id="IPR023198">
    <property type="entry name" value="PGP-like_dom2"/>
</dbReference>
<dbReference type="InterPro" id="IPR036412">
    <property type="entry name" value="HAD-like_sf"/>
</dbReference>
<dbReference type="KEGG" id="psic:J4E96_06655"/>
<dbReference type="GO" id="GO:0016787">
    <property type="term" value="F:hydrolase activity"/>
    <property type="evidence" value="ECO:0007669"/>
    <property type="project" value="UniProtKB-KW"/>
</dbReference>
<dbReference type="SUPFAM" id="SSF56784">
    <property type="entry name" value="HAD-like"/>
    <property type="match status" value="1"/>
</dbReference>
<keyword evidence="2" id="KW-1185">Reference proteome</keyword>
<gene>
    <name evidence="1" type="ORF">J4E96_06655</name>
</gene>
<proteinExistence type="predicted"/>
<reference evidence="1" key="1">
    <citation type="submission" date="2021-03" db="EMBL/GenBank/DDBJ databases">
        <title>Pengzhenrongella sicca gen. nov., sp. nov., a new member of suborder Micrococcineae isolated from High-Arctic tundra soil.</title>
        <authorList>
            <person name="Peng F."/>
        </authorList>
    </citation>
    <scope>NUCLEOTIDE SEQUENCE</scope>
    <source>
        <strain evidence="1">LRZ-2</strain>
    </source>
</reference>
<dbReference type="EMBL" id="CP071868">
    <property type="protein sequence ID" value="QTE30639.1"/>
    <property type="molecule type" value="Genomic_DNA"/>
</dbReference>
<dbReference type="Proteomes" id="UP000663937">
    <property type="component" value="Chromosome"/>
</dbReference>
<dbReference type="PANTHER" id="PTHR43434">
    <property type="entry name" value="PHOSPHOGLYCOLATE PHOSPHATASE"/>
    <property type="match status" value="1"/>
</dbReference>
<dbReference type="InterPro" id="IPR023214">
    <property type="entry name" value="HAD_sf"/>
</dbReference>
<sequence>MLSPAQVCPPPLVGSGARPYDAILFDLDGTLTDPEVGITASFRSALDAVGRSVPADVDLSWVIGPPIRENLGRLGVTAAELPRAVAAFRRRHLAVGLYEATLIPGIAGLLSRLDDAGVRLALATAKPAADGAVTLTHFGLAQYFAVIAGNTERGTLSKADVVAHALRELGGVDPARVIMVGDRRHDIEGAAANGIAAIGVGWGFAADGELAAAGAARVATTVGELAGLLLAPAQLSAGN</sequence>
<dbReference type="GO" id="GO:0005829">
    <property type="term" value="C:cytosol"/>
    <property type="evidence" value="ECO:0007669"/>
    <property type="project" value="TreeGrafter"/>
</dbReference>
<dbReference type="InterPro" id="IPR050155">
    <property type="entry name" value="HAD-like_hydrolase_sf"/>
</dbReference>
<dbReference type="GO" id="GO:0004713">
    <property type="term" value="F:protein tyrosine kinase activity"/>
    <property type="evidence" value="ECO:0007669"/>
    <property type="project" value="TreeGrafter"/>
</dbReference>
<organism evidence="1 2">
    <name type="scientific">Pengzhenrongella sicca</name>
    <dbReference type="NCBI Taxonomy" id="2819238"/>
    <lineage>
        <taxon>Bacteria</taxon>
        <taxon>Bacillati</taxon>
        <taxon>Actinomycetota</taxon>
        <taxon>Actinomycetes</taxon>
        <taxon>Micrococcales</taxon>
        <taxon>Pengzhenrongella</taxon>
    </lineage>
</organism>
<evidence type="ECO:0000313" key="1">
    <source>
        <dbReference type="EMBL" id="QTE30639.1"/>
    </source>
</evidence>
<dbReference type="SFLD" id="SFLDG01129">
    <property type="entry name" value="C1.5:_HAD__Beta-PGM__Phosphata"/>
    <property type="match status" value="1"/>
</dbReference>
<dbReference type="PANTHER" id="PTHR43434:SF20">
    <property type="entry name" value="5'-NUCLEOTIDASE"/>
    <property type="match status" value="1"/>
</dbReference>
<dbReference type="SFLD" id="SFLDS00003">
    <property type="entry name" value="Haloacid_Dehalogenase"/>
    <property type="match status" value="1"/>
</dbReference>
<dbReference type="Gene3D" id="1.10.150.240">
    <property type="entry name" value="Putative phosphatase, domain 2"/>
    <property type="match status" value="1"/>
</dbReference>